<evidence type="ECO:0000313" key="4">
    <source>
        <dbReference type="EMBL" id="JAS12413.1"/>
    </source>
</evidence>
<sequence>MSKSAVVINGENNSEVVDFTTDANVNMVAAINDHSCPKHLESYNSKDNKSGILPFPCDFDHIYASKMAENVKVQDSNSEIIHLKELLLLHLDLIQQQSEQLVTKDKQITALKQETEMLKQRLERMDRRVTLHKQKELSEVTVTPSQPVTPILSNIIPVIGELQLPLPSVQTPSEEPNTLLTTPLPVHEVESSSVKLETDCLIEASDKVPLGFRRKRDDIISTPICNHGVSVGKRNTINASVVCSDNTITIRKRNRSASWNSSVLSMDTTTPVSKVNGRKIRSASILLKDGRKKKRGRKPKIVANENIMHKKEELILTTDTPYYTPVGEDNTPWCSEEPQLNGHFLEVPCWRVKAFTSCYTMEGTENLSDDVFDRRHSRLEIDERRRKRWDVQRIREQRQVEKLKQRQKRRSSASGKGTNSTTPATADGIYDELVSLWPEPDDAEYLEVEDILPVAAFGCPMTNVGYSGGGQADFLLPWSLSCKENVKGRSIIKGRRKR</sequence>
<dbReference type="PANTHER" id="PTHR21656">
    <property type="entry name" value="MALE-SPECIFIC LETHAL-1 PROTEIN"/>
    <property type="match status" value="1"/>
</dbReference>
<feature type="compositionally biased region" description="Polar residues" evidence="2">
    <location>
        <begin position="412"/>
        <end position="424"/>
    </location>
</feature>
<dbReference type="InterPro" id="IPR029332">
    <property type="entry name" value="PEHE_dom"/>
</dbReference>
<dbReference type="PROSITE" id="PS52052">
    <property type="entry name" value="PEHE"/>
    <property type="match status" value="1"/>
</dbReference>
<dbReference type="Gene3D" id="1.20.5.170">
    <property type="match status" value="1"/>
</dbReference>
<dbReference type="GO" id="GO:0003682">
    <property type="term" value="F:chromatin binding"/>
    <property type="evidence" value="ECO:0007669"/>
    <property type="project" value="TreeGrafter"/>
</dbReference>
<dbReference type="EMBL" id="GEDC01024885">
    <property type="protein sequence ID" value="JAS12413.1"/>
    <property type="molecule type" value="Transcribed_RNA"/>
</dbReference>
<dbReference type="GO" id="GO:0072487">
    <property type="term" value="C:MSL complex"/>
    <property type="evidence" value="ECO:0007669"/>
    <property type="project" value="InterPro"/>
</dbReference>
<protein>
    <recommendedName>
        <fullName evidence="3">PEHE domain-containing protein</fullName>
    </recommendedName>
</protein>
<proteinExistence type="predicted"/>
<evidence type="ECO:0000256" key="1">
    <source>
        <dbReference type="SAM" id="Coils"/>
    </source>
</evidence>
<dbReference type="PANTHER" id="PTHR21656:SF2">
    <property type="entry name" value="MALE-SPECIFIC LETHAL 1 HOMOLOG"/>
    <property type="match status" value="1"/>
</dbReference>
<feature type="coiled-coil region" evidence="1">
    <location>
        <begin position="94"/>
        <end position="128"/>
    </location>
</feature>
<accession>A0A1B6CGC2</accession>
<reference evidence="4" key="1">
    <citation type="submission" date="2015-12" db="EMBL/GenBank/DDBJ databases">
        <title>De novo transcriptome assembly of four potential Pierce s Disease insect vectors from Arizona vineyards.</title>
        <authorList>
            <person name="Tassone E.E."/>
        </authorList>
    </citation>
    <scope>NUCLEOTIDE SEQUENCE</scope>
</reference>
<organism evidence="4">
    <name type="scientific">Clastoptera arizonana</name>
    <name type="common">Arizona spittle bug</name>
    <dbReference type="NCBI Taxonomy" id="38151"/>
    <lineage>
        <taxon>Eukaryota</taxon>
        <taxon>Metazoa</taxon>
        <taxon>Ecdysozoa</taxon>
        <taxon>Arthropoda</taxon>
        <taxon>Hexapoda</taxon>
        <taxon>Insecta</taxon>
        <taxon>Pterygota</taxon>
        <taxon>Neoptera</taxon>
        <taxon>Paraneoptera</taxon>
        <taxon>Hemiptera</taxon>
        <taxon>Auchenorrhyncha</taxon>
        <taxon>Cercopoidea</taxon>
        <taxon>Clastopteridae</taxon>
        <taxon>Clastoptera</taxon>
    </lineage>
</organism>
<dbReference type="Gene3D" id="6.10.250.2000">
    <property type="match status" value="1"/>
</dbReference>
<feature type="domain" description="PEHE" evidence="3">
    <location>
        <begin position="344"/>
        <end position="478"/>
    </location>
</feature>
<name>A0A1B6CGC2_9HEMI</name>
<keyword evidence="1" id="KW-0175">Coiled coil</keyword>
<gene>
    <name evidence="4" type="ORF">g.2373</name>
</gene>
<dbReference type="InterPro" id="IPR026711">
    <property type="entry name" value="Msl-1"/>
</dbReference>
<dbReference type="AlphaFoldDB" id="A0A1B6CGC2"/>
<evidence type="ECO:0000256" key="2">
    <source>
        <dbReference type="SAM" id="MobiDB-lite"/>
    </source>
</evidence>
<dbReference type="SMART" id="SM01300">
    <property type="entry name" value="PEHE"/>
    <property type="match status" value="1"/>
</dbReference>
<feature type="region of interest" description="Disordered" evidence="2">
    <location>
        <begin position="400"/>
        <end position="425"/>
    </location>
</feature>
<evidence type="ECO:0000259" key="3">
    <source>
        <dbReference type="PROSITE" id="PS52052"/>
    </source>
</evidence>
<dbReference type="Pfam" id="PF15275">
    <property type="entry name" value="PEHE"/>
    <property type="match status" value="1"/>
</dbReference>